<accession>A0A0B2VNJ3</accession>
<feature type="region of interest" description="Disordered" evidence="1">
    <location>
        <begin position="28"/>
        <end position="64"/>
    </location>
</feature>
<keyword evidence="3" id="KW-1185">Reference proteome</keyword>
<comment type="caution">
    <text evidence="2">The sequence shown here is derived from an EMBL/GenBank/DDBJ whole genome shotgun (WGS) entry which is preliminary data.</text>
</comment>
<feature type="region of interest" description="Disordered" evidence="1">
    <location>
        <begin position="76"/>
        <end position="100"/>
    </location>
</feature>
<feature type="non-terminal residue" evidence="2">
    <location>
        <position position="1"/>
    </location>
</feature>
<dbReference type="Proteomes" id="UP000031036">
    <property type="component" value="Unassembled WGS sequence"/>
</dbReference>
<name>A0A0B2VNJ3_TOXCA</name>
<feature type="compositionally biased region" description="Polar residues" evidence="1">
    <location>
        <begin position="55"/>
        <end position="64"/>
    </location>
</feature>
<protein>
    <submittedName>
        <fullName evidence="2">Uncharacterized protein</fullName>
    </submittedName>
</protein>
<reference evidence="2 3" key="1">
    <citation type="submission" date="2014-11" db="EMBL/GenBank/DDBJ databases">
        <title>Genetic blueprint of the zoonotic pathogen Toxocara canis.</title>
        <authorList>
            <person name="Zhu X.-Q."/>
            <person name="Korhonen P.K."/>
            <person name="Cai H."/>
            <person name="Young N.D."/>
            <person name="Nejsum P."/>
            <person name="von Samson-Himmelstjerna G."/>
            <person name="Boag P.R."/>
            <person name="Tan P."/>
            <person name="Li Q."/>
            <person name="Min J."/>
            <person name="Yang Y."/>
            <person name="Wang X."/>
            <person name="Fang X."/>
            <person name="Hall R.S."/>
            <person name="Hofmann A."/>
            <person name="Sternberg P.W."/>
            <person name="Jex A.R."/>
            <person name="Gasser R.B."/>
        </authorList>
    </citation>
    <scope>NUCLEOTIDE SEQUENCE [LARGE SCALE GENOMIC DNA]</scope>
    <source>
        <strain evidence="2">PN_DK_2014</strain>
    </source>
</reference>
<evidence type="ECO:0000256" key="1">
    <source>
        <dbReference type="SAM" id="MobiDB-lite"/>
    </source>
</evidence>
<proteinExistence type="predicted"/>
<dbReference type="EMBL" id="JPKZ01001277">
    <property type="protein sequence ID" value="KHN83007.1"/>
    <property type="molecule type" value="Genomic_DNA"/>
</dbReference>
<organism evidence="2 3">
    <name type="scientific">Toxocara canis</name>
    <name type="common">Canine roundworm</name>
    <dbReference type="NCBI Taxonomy" id="6265"/>
    <lineage>
        <taxon>Eukaryota</taxon>
        <taxon>Metazoa</taxon>
        <taxon>Ecdysozoa</taxon>
        <taxon>Nematoda</taxon>
        <taxon>Chromadorea</taxon>
        <taxon>Rhabditida</taxon>
        <taxon>Spirurina</taxon>
        <taxon>Ascaridomorpha</taxon>
        <taxon>Ascaridoidea</taxon>
        <taxon>Toxocaridae</taxon>
        <taxon>Toxocara</taxon>
    </lineage>
</organism>
<evidence type="ECO:0000313" key="2">
    <source>
        <dbReference type="EMBL" id="KHN83007.1"/>
    </source>
</evidence>
<gene>
    <name evidence="2" type="ORF">Tcan_01010</name>
</gene>
<dbReference type="AlphaFoldDB" id="A0A0B2VNJ3"/>
<feature type="compositionally biased region" description="Polar residues" evidence="1">
    <location>
        <begin position="76"/>
        <end position="90"/>
    </location>
</feature>
<feature type="non-terminal residue" evidence="2">
    <location>
        <position position="100"/>
    </location>
</feature>
<sequence>PKRIFKDIYFKKYIILHPNSLDDVDRRIPNEPENAKKNSPVNQKYQIATNEDMLTGNNKRSQPITTTASYLIVDPENNQSYKPKSLPSTENVRKSGYLHA</sequence>
<evidence type="ECO:0000313" key="3">
    <source>
        <dbReference type="Proteomes" id="UP000031036"/>
    </source>
</evidence>
<feature type="compositionally biased region" description="Polar residues" evidence="1">
    <location>
        <begin position="37"/>
        <end position="49"/>
    </location>
</feature>